<feature type="region of interest" description="Disordered" evidence="1">
    <location>
        <begin position="56"/>
        <end position="75"/>
    </location>
</feature>
<evidence type="ECO:0000313" key="2">
    <source>
        <dbReference type="EMBL" id="CAB5368586.1"/>
    </source>
</evidence>
<feature type="region of interest" description="Disordered" evidence="1">
    <location>
        <begin position="155"/>
        <end position="183"/>
    </location>
</feature>
<organism evidence="2 3">
    <name type="scientific">Rhizophagus irregularis</name>
    <dbReference type="NCBI Taxonomy" id="588596"/>
    <lineage>
        <taxon>Eukaryota</taxon>
        <taxon>Fungi</taxon>
        <taxon>Fungi incertae sedis</taxon>
        <taxon>Mucoromycota</taxon>
        <taxon>Glomeromycotina</taxon>
        <taxon>Glomeromycetes</taxon>
        <taxon>Glomerales</taxon>
        <taxon>Glomeraceae</taxon>
        <taxon>Rhizophagus</taxon>
    </lineage>
</organism>
<accession>A0A915ZBJ6</accession>
<feature type="compositionally biased region" description="Low complexity" evidence="1">
    <location>
        <begin position="162"/>
        <end position="183"/>
    </location>
</feature>
<dbReference type="Proteomes" id="UP000684084">
    <property type="component" value="Unassembled WGS sequence"/>
</dbReference>
<proteinExistence type="predicted"/>
<reference evidence="2" key="1">
    <citation type="submission" date="2020-05" db="EMBL/GenBank/DDBJ databases">
        <authorList>
            <person name="Rincon C."/>
            <person name="Sanders R I."/>
            <person name="Robbins C."/>
            <person name="Chaturvedi A."/>
        </authorList>
    </citation>
    <scope>NUCLEOTIDE SEQUENCE</scope>
    <source>
        <strain evidence="2">CHB12</strain>
    </source>
</reference>
<evidence type="ECO:0000313" key="3">
    <source>
        <dbReference type="Proteomes" id="UP000684084"/>
    </source>
</evidence>
<name>A0A915ZBJ6_9GLOM</name>
<sequence length="466" mass="52909">MVYSICLKCPTTKTEKRNVVSQIKASQDTKPLNHNSDMIETPIIKEQEALEPISYPENSTLHNNSQNDPESRSRRNHLPLEISSIENDLISDTDIKQQTQDITNLQNVCSIEEALLGPDISFKKASLEDREMNAFLDREYKKKVSNEIRQRNRKKKLRDLDLSGTSDISSSESSISSHPIPNNPILSEQNAKIKVPEIDILYMPPKLFWTAVIINEIMSWYCYRRYFEKRHGENLPEILENGLIMNKKAYELASGQIYDEMLHEIGEDKIMRIKSYSANKLSKLTDMQIDTIKNHFTTPHKKNSRIHVISEMITSDATVNAKSEVNISTAPILSTHVSNNSSNNSSRNGPVAVSISTVPQVGSSNRYRLPISILPDDSKEKRKHIIGLVLEQFPSLYLSNSSECDERFDLNSSTLCLLCNGDHKEESLWKDIRGEWGAGEYCGVRTYRITCKDPLNHGTPIVSVKV</sequence>
<evidence type="ECO:0000256" key="1">
    <source>
        <dbReference type="SAM" id="MobiDB-lite"/>
    </source>
</evidence>
<feature type="compositionally biased region" description="Polar residues" evidence="1">
    <location>
        <begin position="56"/>
        <end position="68"/>
    </location>
</feature>
<comment type="caution">
    <text evidence="2">The sequence shown here is derived from an EMBL/GenBank/DDBJ whole genome shotgun (WGS) entry which is preliminary data.</text>
</comment>
<gene>
    <name evidence="2" type="ORF">CHRIB12_LOCUS11809</name>
</gene>
<dbReference type="VEuPathDB" id="FungiDB:RhiirFUN_009659"/>
<dbReference type="EMBL" id="CAGKOT010000025">
    <property type="protein sequence ID" value="CAB5368586.1"/>
    <property type="molecule type" value="Genomic_DNA"/>
</dbReference>
<dbReference type="AlphaFoldDB" id="A0A915ZBJ6"/>
<dbReference type="VEuPathDB" id="FungiDB:RhiirFUN_018992"/>
<dbReference type="OrthoDB" id="2348364at2759"/>
<protein>
    <submittedName>
        <fullName evidence="2">Uncharacterized protein</fullName>
    </submittedName>
</protein>